<feature type="transmembrane region" description="Helical" evidence="2">
    <location>
        <begin position="343"/>
        <end position="361"/>
    </location>
</feature>
<evidence type="ECO:0000259" key="3">
    <source>
        <dbReference type="Pfam" id="PF01757"/>
    </source>
</evidence>
<sequence>MTGACSDTVRAAPPLTTASSAAAAPSAPGRSVTPSTPAGPGAADTSSREAALPGAGPEGGGAGARGRPQPRLRALDGLRLVAALMVACYHYGGRDGDIGRAWGTSPADQFPTASQGFAYGSLGVQIFFVISGFVICMSGWGRPLRSFFASRVARLYPAYWVAVVLVTLVFALPWVAYDAVAPSDALVNMTMLQEPVGAERVLGVDWTLWVELRFYTLFALFVVVPGATRGRVLVFCAAWTLAAAMAEASGEPLPSVVLMPEHSAFFIGGIGLFLLYRDRRDAVAWGVVGISWLIGQKYAVDSLWHPADVPAFSYRSSLVIVLIVTAGFVAVGLVALGHLRWANWRWLTVAGALTYPFYLVHEHLGWVTVQLLHRTWGVPSAMTFAGTLTGMLVLAWLLHRWVERPLTPWMRRMLADTRRR</sequence>
<organism evidence="4 5">
    <name type="scientific">Streptomyces xinghaiensis</name>
    <dbReference type="NCBI Taxonomy" id="1038928"/>
    <lineage>
        <taxon>Bacteria</taxon>
        <taxon>Bacillati</taxon>
        <taxon>Actinomycetota</taxon>
        <taxon>Actinomycetes</taxon>
        <taxon>Kitasatosporales</taxon>
        <taxon>Streptomycetaceae</taxon>
        <taxon>Streptomyces</taxon>
    </lineage>
</organism>
<keyword evidence="4" id="KW-0808">Transferase</keyword>
<feature type="domain" description="Acyltransferase 3" evidence="3">
    <location>
        <begin position="74"/>
        <end position="399"/>
    </location>
</feature>
<protein>
    <submittedName>
        <fullName evidence="4">Acyltransferase</fullName>
    </submittedName>
</protein>
<accession>A0A3R7I543</accession>
<keyword evidence="4" id="KW-0012">Acyltransferase</keyword>
<evidence type="ECO:0000256" key="1">
    <source>
        <dbReference type="SAM" id="MobiDB-lite"/>
    </source>
</evidence>
<name>A0A3R7I543_9ACTN</name>
<feature type="transmembrane region" description="Helical" evidence="2">
    <location>
        <begin position="232"/>
        <end position="250"/>
    </location>
</feature>
<feature type="transmembrane region" description="Helical" evidence="2">
    <location>
        <begin position="74"/>
        <end position="92"/>
    </location>
</feature>
<dbReference type="GO" id="GO:0009103">
    <property type="term" value="P:lipopolysaccharide biosynthetic process"/>
    <property type="evidence" value="ECO:0007669"/>
    <property type="project" value="TreeGrafter"/>
</dbReference>
<feature type="region of interest" description="Disordered" evidence="1">
    <location>
        <begin position="1"/>
        <end position="68"/>
    </location>
</feature>
<feature type="transmembrane region" description="Helical" evidence="2">
    <location>
        <begin position="158"/>
        <end position="177"/>
    </location>
</feature>
<dbReference type="InterPro" id="IPR002656">
    <property type="entry name" value="Acyl_transf_3_dom"/>
</dbReference>
<reference evidence="4 5" key="1">
    <citation type="journal article" date="2014" name="Genome Announc.">
        <title>Draft Genome Sequence of Streptomyces fradiae ATCC 19609, a Strain Highly Sensitive to Antibiotics.</title>
        <authorList>
            <person name="Bekker O.B."/>
            <person name="Klimina K.M."/>
            <person name="Vatlin A.A."/>
            <person name="Zakharevich N.V."/>
            <person name="Kasianov A.S."/>
            <person name="Danilenko V.N."/>
        </authorList>
    </citation>
    <scope>NUCLEOTIDE SEQUENCE [LARGE SCALE GENOMIC DNA]</scope>
    <source>
        <strain evidence="4 5">ATCC 19609</strain>
    </source>
</reference>
<dbReference type="OrthoDB" id="9807745at2"/>
<feature type="transmembrane region" description="Helical" evidence="2">
    <location>
        <begin position="282"/>
        <end position="300"/>
    </location>
</feature>
<evidence type="ECO:0000313" key="4">
    <source>
        <dbReference type="EMBL" id="RKM94034.1"/>
    </source>
</evidence>
<feature type="transmembrane region" description="Helical" evidence="2">
    <location>
        <begin position="117"/>
        <end position="137"/>
    </location>
</feature>
<dbReference type="PANTHER" id="PTHR23028:SF53">
    <property type="entry name" value="ACYL_TRANSF_3 DOMAIN-CONTAINING PROTEIN"/>
    <property type="match status" value="1"/>
</dbReference>
<feature type="transmembrane region" description="Helical" evidence="2">
    <location>
        <begin position="312"/>
        <end position="336"/>
    </location>
</feature>
<dbReference type="RefSeq" id="WP_078649700.1">
    <property type="nucleotide sequence ID" value="NZ_CP134822.1"/>
</dbReference>
<proteinExistence type="predicted"/>
<evidence type="ECO:0000313" key="5">
    <source>
        <dbReference type="Proteomes" id="UP000028058"/>
    </source>
</evidence>
<keyword evidence="2" id="KW-0472">Membrane</keyword>
<gene>
    <name evidence="4" type="ORF">SFRA_019755</name>
</gene>
<dbReference type="GO" id="GO:0016020">
    <property type="term" value="C:membrane"/>
    <property type="evidence" value="ECO:0007669"/>
    <property type="project" value="TreeGrafter"/>
</dbReference>
<keyword evidence="2" id="KW-1133">Transmembrane helix</keyword>
<dbReference type="Proteomes" id="UP000028058">
    <property type="component" value="Unassembled WGS sequence"/>
</dbReference>
<dbReference type="GO" id="GO:0016747">
    <property type="term" value="F:acyltransferase activity, transferring groups other than amino-acyl groups"/>
    <property type="evidence" value="ECO:0007669"/>
    <property type="project" value="InterPro"/>
</dbReference>
<dbReference type="InterPro" id="IPR050879">
    <property type="entry name" value="Acyltransferase_3"/>
</dbReference>
<feature type="transmembrane region" description="Helical" evidence="2">
    <location>
        <begin position="256"/>
        <end position="275"/>
    </location>
</feature>
<comment type="caution">
    <text evidence="4">The sequence shown here is derived from an EMBL/GenBank/DDBJ whole genome shotgun (WGS) entry which is preliminary data.</text>
</comment>
<evidence type="ECO:0000256" key="2">
    <source>
        <dbReference type="SAM" id="Phobius"/>
    </source>
</evidence>
<feature type="transmembrane region" description="Helical" evidence="2">
    <location>
        <begin position="206"/>
        <end position="225"/>
    </location>
</feature>
<dbReference type="EMBL" id="JNAD02000009">
    <property type="protein sequence ID" value="RKM94034.1"/>
    <property type="molecule type" value="Genomic_DNA"/>
</dbReference>
<dbReference type="AlphaFoldDB" id="A0A3R7I543"/>
<keyword evidence="5" id="KW-1185">Reference proteome</keyword>
<dbReference type="PANTHER" id="PTHR23028">
    <property type="entry name" value="ACETYLTRANSFERASE"/>
    <property type="match status" value="1"/>
</dbReference>
<feature type="transmembrane region" description="Helical" evidence="2">
    <location>
        <begin position="381"/>
        <end position="402"/>
    </location>
</feature>
<keyword evidence="2" id="KW-0812">Transmembrane</keyword>
<feature type="compositionally biased region" description="Low complexity" evidence="1">
    <location>
        <begin position="11"/>
        <end position="28"/>
    </location>
</feature>
<dbReference type="Pfam" id="PF01757">
    <property type="entry name" value="Acyl_transf_3"/>
    <property type="match status" value="1"/>
</dbReference>